<gene>
    <name evidence="2" type="ORF">DXC51_13260</name>
</gene>
<dbReference type="SUPFAM" id="SSF51726">
    <property type="entry name" value="UROD/MetE-like"/>
    <property type="match status" value="1"/>
</dbReference>
<protein>
    <recommendedName>
        <fullName evidence="1">Uroporphyrinogen decarboxylase (URO-D) domain-containing protein</fullName>
    </recommendedName>
</protein>
<dbReference type="Gene3D" id="3.20.20.210">
    <property type="match status" value="1"/>
</dbReference>
<dbReference type="InterPro" id="IPR000257">
    <property type="entry name" value="Uroporphyrinogen_deCOase"/>
</dbReference>
<accession>A0A3E3I417</accession>
<keyword evidence="3" id="KW-1185">Reference proteome</keyword>
<dbReference type="RefSeq" id="WP_035321284.1">
    <property type="nucleotide sequence ID" value="NZ_CANNOQ010000042.1"/>
</dbReference>
<dbReference type="EMBL" id="QVLV01000008">
    <property type="protein sequence ID" value="RGE59767.1"/>
    <property type="molecule type" value="Genomic_DNA"/>
</dbReference>
<organism evidence="2 3">
    <name type="scientific">Eisenbergiella massiliensis</name>
    <dbReference type="NCBI Taxonomy" id="1720294"/>
    <lineage>
        <taxon>Bacteria</taxon>
        <taxon>Bacillati</taxon>
        <taxon>Bacillota</taxon>
        <taxon>Clostridia</taxon>
        <taxon>Lachnospirales</taxon>
        <taxon>Lachnospiraceae</taxon>
        <taxon>Eisenbergiella</taxon>
    </lineage>
</organism>
<dbReference type="Pfam" id="PF01208">
    <property type="entry name" value="URO-D"/>
    <property type="match status" value="1"/>
</dbReference>
<dbReference type="InterPro" id="IPR052024">
    <property type="entry name" value="Methanogen_methyltrans"/>
</dbReference>
<dbReference type="PANTHER" id="PTHR47099">
    <property type="entry name" value="METHYLCOBAMIDE:COM METHYLTRANSFERASE MTBA"/>
    <property type="match status" value="1"/>
</dbReference>
<name>A0A3E3I417_9FIRM</name>
<comment type="caution">
    <text evidence="2">The sequence shown here is derived from an EMBL/GenBank/DDBJ whole genome shotgun (WGS) entry which is preliminary data.</text>
</comment>
<evidence type="ECO:0000313" key="3">
    <source>
        <dbReference type="Proteomes" id="UP000260812"/>
    </source>
</evidence>
<reference evidence="2" key="1">
    <citation type="submission" date="2018-08" db="EMBL/GenBank/DDBJ databases">
        <title>A genome reference for cultivated species of the human gut microbiota.</title>
        <authorList>
            <person name="Zou Y."/>
            <person name="Xue W."/>
            <person name="Luo G."/>
        </authorList>
    </citation>
    <scope>NUCLEOTIDE SEQUENCE [LARGE SCALE GENOMIC DNA]</scope>
    <source>
        <strain evidence="2">TF05-5AC</strain>
    </source>
</reference>
<sequence length="327" mass="37705">MTNRERFIRTLKCEPIGGQVPTFELVFFLTMEAFGKVHPSHRFYEQWNQMSYRERSLHMNEMAQLYIDTAKRYGHSAIFIHPNPGDVENIQWLLELIREKSGDEYYIMMHGDPTWAIPDGENMMEFSARMFDEPEKLNEESRIRVDKSLELAAKLDEKGHLLDGFALCSDYCFNVNPFFSPDSFDELIGPFLKEVIAEYRKLGYYTIKHTDGNIMPILKQIADCRPDAIHSLDPQGGVSIPEVRKIVGPDIALVGNVNCGLLQTGTDEECRADVLRALREGMAAGRGYIFSTSNCVYTGLPLERYEMMMDLWRQYGSYDAYEKKLKQ</sequence>
<dbReference type="Proteomes" id="UP000260812">
    <property type="component" value="Unassembled WGS sequence"/>
</dbReference>
<dbReference type="GO" id="GO:0004853">
    <property type="term" value="F:uroporphyrinogen decarboxylase activity"/>
    <property type="evidence" value="ECO:0007669"/>
    <property type="project" value="InterPro"/>
</dbReference>
<dbReference type="GO" id="GO:0006779">
    <property type="term" value="P:porphyrin-containing compound biosynthetic process"/>
    <property type="evidence" value="ECO:0007669"/>
    <property type="project" value="InterPro"/>
</dbReference>
<dbReference type="GeneID" id="97987814"/>
<dbReference type="InterPro" id="IPR038071">
    <property type="entry name" value="UROD/MetE-like_sf"/>
</dbReference>
<proteinExistence type="predicted"/>
<feature type="domain" description="Uroporphyrinogen decarboxylase (URO-D)" evidence="1">
    <location>
        <begin position="178"/>
        <end position="315"/>
    </location>
</feature>
<dbReference type="AlphaFoldDB" id="A0A3E3I417"/>
<evidence type="ECO:0000259" key="1">
    <source>
        <dbReference type="Pfam" id="PF01208"/>
    </source>
</evidence>
<evidence type="ECO:0000313" key="2">
    <source>
        <dbReference type="EMBL" id="RGE59767.1"/>
    </source>
</evidence>
<dbReference type="PANTHER" id="PTHR47099:SF1">
    <property type="entry name" value="METHYLCOBAMIDE:COM METHYLTRANSFERASE MTBA"/>
    <property type="match status" value="1"/>
</dbReference>